<dbReference type="PANTHER" id="PTHR33221:SF13">
    <property type="entry name" value="TRANSCRIPTIONAL REGULATOR-RELATED"/>
    <property type="match status" value="1"/>
</dbReference>
<comment type="caution">
    <text evidence="1">The sequence shown here is derived from an EMBL/GenBank/DDBJ whole genome shotgun (WGS) entry which is preliminary data.</text>
</comment>
<dbReference type="STRING" id="1220554.GCA_001552135_05236"/>
<dbReference type="InterPro" id="IPR030489">
    <property type="entry name" value="TR_Rrf2-type_CS"/>
</dbReference>
<dbReference type="PROSITE" id="PS51197">
    <property type="entry name" value="HTH_RRF2_2"/>
    <property type="match status" value="1"/>
</dbReference>
<keyword evidence="2" id="KW-1185">Reference proteome</keyword>
<sequence>MRMSEGVEWAVHSCLNLTWLEPGEAVPAARLAAFYELPAAYLNKQLQALARAGILASTPGPRGGFRLARRAEDITLMDVVAAIEGPEEAFRCEEVLRRGPGEHEGVDYRRRCLVSQSMRRAELAWRRELAAQTLADLRETVERRRPSTPADTRAWFARLRT</sequence>
<dbReference type="AlphaFoldDB" id="A0A5D0NMD6"/>
<proteinExistence type="predicted"/>
<dbReference type="GO" id="GO:0003700">
    <property type="term" value="F:DNA-binding transcription factor activity"/>
    <property type="evidence" value="ECO:0007669"/>
    <property type="project" value="TreeGrafter"/>
</dbReference>
<dbReference type="PANTHER" id="PTHR33221">
    <property type="entry name" value="WINGED HELIX-TURN-HELIX TRANSCRIPTIONAL REGULATOR, RRF2 FAMILY"/>
    <property type="match status" value="1"/>
</dbReference>
<dbReference type="PROSITE" id="PS01332">
    <property type="entry name" value="HTH_RRF2_1"/>
    <property type="match status" value="1"/>
</dbReference>
<protein>
    <submittedName>
        <fullName evidence="1">Rrf2 family transcriptional regulator</fullName>
    </submittedName>
</protein>
<dbReference type="Gene3D" id="1.10.10.10">
    <property type="entry name" value="Winged helix-like DNA-binding domain superfamily/Winged helix DNA-binding domain"/>
    <property type="match status" value="1"/>
</dbReference>
<dbReference type="EMBL" id="VSFG01000003">
    <property type="protein sequence ID" value="TYB45294.1"/>
    <property type="molecule type" value="Genomic_DNA"/>
</dbReference>
<dbReference type="InterPro" id="IPR000944">
    <property type="entry name" value="Tscrpt_reg_Rrf2"/>
</dbReference>
<name>A0A5D0NMD6_9ACTN</name>
<evidence type="ECO:0000313" key="2">
    <source>
        <dbReference type="Proteomes" id="UP000323380"/>
    </source>
</evidence>
<dbReference type="Pfam" id="PF02082">
    <property type="entry name" value="Rrf2"/>
    <property type="match status" value="1"/>
</dbReference>
<dbReference type="Proteomes" id="UP000323380">
    <property type="component" value="Unassembled WGS sequence"/>
</dbReference>
<dbReference type="GO" id="GO:0005829">
    <property type="term" value="C:cytosol"/>
    <property type="evidence" value="ECO:0007669"/>
    <property type="project" value="TreeGrafter"/>
</dbReference>
<evidence type="ECO:0000313" key="1">
    <source>
        <dbReference type="EMBL" id="TYB45294.1"/>
    </source>
</evidence>
<dbReference type="NCBIfam" id="TIGR00738">
    <property type="entry name" value="rrf2_super"/>
    <property type="match status" value="1"/>
</dbReference>
<dbReference type="InterPro" id="IPR036390">
    <property type="entry name" value="WH_DNA-bd_sf"/>
</dbReference>
<gene>
    <name evidence="1" type="ORF">FXF69_17725</name>
</gene>
<accession>A0A5D0NMD6</accession>
<dbReference type="InterPro" id="IPR036388">
    <property type="entry name" value="WH-like_DNA-bd_sf"/>
</dbReference>
<organism evidence="1 2">
    <name type="scientific">Actinomadura chibensis</name>
    <dbReference type="NCBI Taxonomy" id="392828"/>
    <lineage>
        <taxon>Bacteria</taxon>
        <taxon>Bacillati</taxon>
        <taxon>Actinomycetota</taxon>
        <taxon>Actinomycetes</taxon>
        <taxon>Streptosporangiales</taxon>
        <taxon>Thermomonosporaceae</taxon>
        <taxon>Actinomadura</taxon>
    </lineage>
</organism>
<reference evidence="1 2" key="1">
    <citation type="submission" date="2019-08" db="EMBL/GenBank/DDBJ databases">
        <title>Actinomadura sp. nov. CYP1-5 isolated from mountain soil.</title>
        <authorList>
            <person name="Songsumanus A."/>
            <person name="Kuncharoen N."/>
            <person name="Kudo T."/>
            <person name="Yuki M."/>
            <person name="Igarashi Y."/>
            <person name="Tanasupawat S."/>
        </authorList>
    </citation>
    <scope>NUCLEOTIDE SEQUENCE [LARGE SCALE GENOMIC DNA]</scope>
    <source>
        <strain evidence="1 2">JCM 14158</strain>
    </source>
</reference>
<dbReference type="SUPFAM" id="SSF46785">
    <property type="entry name" value="Winged helix' DNA-binding domain"/>
    <property type="match status" value="1"/>
</dbReference>